<dbReference type="Gene3D" id="3.40.50.80">
    <property type="entry name" value="Nucleotide-binding domain of ferredoxin-NADP reductase (FNR) module"/>
    <property type="match status" value="1"/>
</dbReference>
<evidence type="ECO:0000313" key="7">
    <source>
        <dbReference type="Proteomes" id="UP000800200"/>
    </source>
</evidence>
<dbReference type="Pfam" id="PF08030">
    <property type="entry name" value="NAD_binding_6"/>
    <property type="match status" value="1"/>
</dbReference>
<name>A0A6A6DII3_9PEZI</name>
<dbReference type="GO" id="GO:0005886">
    <property type="term" value="C:plasma membrane"/>
    <property type="evidence" value="ECO:0007669"/>
    <property type="project" value="TreeGrafter"/>
</dbReference>
<dbReference type="InterPro" id="IPR051410">
    <property type="entry name" value="Ferric/Cupric_Reductase"/>
</dbReference>
<evidence type="ECO:0000313" key="6">
    <source>
        <dbReference type="EMBL" id="KAF2178049.1"/>
    </source>
</evidence>
<evidence type="ECO:0000259" key="5">
    <source>
        <dbReference type="Pfam" id="PF08030"/>
    </source>
</evidence>
<keyword evidence="2" id="KW-0249">Electron transport</keyword>
<organism evidence="6 7">
    <name type="scientific">Zopfia rhizophila CBS 207.26</name>
    <dbReference type="NCBI Taxonomy" id="1314779"/>
    <lineage>
        <taxon>Eukaryota</taxon>
        <taxon>Fungi</taxon>
        <taxon>Dikarya</taxon>
        <taxon>Ascomycota</taxon>
        <taxon>Pezizomycotina</taxon>
        <taxon>Dothideomycetes</taxon>
        <taxon>Dothideomycetes incertae sedis</taxon>
        <taxon>Zopfiaceae</taxon>
        <taxon>Zopfia</taxon>
    </lineage>
</organism>
<evidence type="ECO:0000259" key="4">
    <source>
        <dbReference type="Pfam" id="PF08022"/>
    </source>
</evidence>
<sequence length="144" mass="16065">MFPEGSIWQLHPFTPLSLPVFGADTQRHLYIFRAKGGETRKMAALLAKRAAHASDTEESHDGLIGNARLLVVLTGPYGEQTMRDLILDSNILCIAGGTEITYVLPVLLDIASRPQPRDRKISLVWVIRHRGDIDWVAPELNILK</sequence>
<dbReference type="CDD" id="cd06186">
    <property type="entry name" value="NOX_Duox_like_FAD_NADP"/>
    <property type="match status" value="1"/>
</dbReference>
<keyword evidence="3" id="KW-0560">Oxidoreductase</keyword>
<dbReference type="GO" id="GO:0015677">
    <property type="term" value="P:copper ion import"/>
    <property type="evidence" value="ECO:0007669"/>
    <property type="project" value="TreeGrafter"/>
</dbReference>
<evidence type="ECO:0000256" key="2">
    <source>
        <dbReference type="ARBA" id="ARBA00022982"/>
    </source>
</evidence>
<dbReference type="GO" id="GO:0006826">
    <property type="term" value="P:iron ion transport"/>
    <property type="evidence" value="ECO:0007669"/>
    <property type="project" value="TreeGrafter"/>
</dbReference>
<dbReference type="Proteomes" id="UP000800200">
    <property type="component" value="Unassembled WGS sequence"/>
</dbReference>
<dbReference type="OrthoDB" id="167398at2759"/>
<dbReference type="InterPro" id="IPR013121">
    <property type="entry name" value="Fe_red_NAD-bd_6"/>
</dbReference>
<dbReference type="GO" id="GO:0006879">
    <property type="term" value="P:intracellular iron ion homeostasis"/>
    <property type="evidence" value="ECO:0007669"/>
    <property type="project" value="TreeGrafter"/>
</dbReference>
<feature type="domain" description="FAD-binding 8" evidence="4">
    <location>
        <begin position="6"/>
        <end position="80"/>
    </location>
</feature>
<gene>
    <name evidence="6" type="ORF">K469DRAFT_696159</name>
</gene>
<dbReference type="PANTHER" id="PTHR32361:SF3">
    <property type="entry name" value="REDUCTASE, PUTATIVE (AFU_ORTHOLOGUE AFUA_6G13750)-RELATED"/>
    <property type="match status" value="1"/>
</dbReference>
<dbReference type="InterPro" id="IPR013112">
    <property type="entry name" value="FAD-bd_8"/>
</dbReference>
<dbReference type="AlphaFoldDB" id="A0A6A6DII3"/>
<feature type="domain" description="Ferric reductase NAD binding" evidence="5">
    <location>
        <begin position="89"/>
        <end position="141"/>
    </location>
</feature>
<dbReference type="GO" id="GO:0000293">
    <property type="term" value="F:ferric-chelate reductase activity"/>
    <property type="evidence" value="ECO:0007669"/>
    <property type="project" value="TreeGrafter"/>
</dbReference>
<proteinExistence type="predicted"/>
<evidence type="ECO:0000256" key="3">
    <source>
        <dbReference type="ARBA" id="ARBA00023002"/>
    </source>
</evidence>
<dbReference type="EMBL" id="ML994679">
    <property type="protein sequence ID" value="KAF2178049.1"/>
    <property type="molecule type" value="Genomic_DNA"/>
</dbReference>
<keyword evidence="1" id="KW-0813">Transport</keyword>
<accession>A0A6A6DII3</accession>
<dbReference type="InterPro" id="IPR039261">
    <property type="entry name" value="FNR_nucleotide-bd"/>
</dbReference>
<evidence type="ECO:0000256" key="1">
    <source>
        <dbReference type="ARBA" id="ARBA00022448"/>
    </source>
</evidence>
<protein>
    <recommendedName>
        <fullName evidence="8">Ferric reductase NAD binding domain-containing protein</fullName>
    </recommendedName>
</protein>
<evidence type="ECO:0008006" key="8">
    <source>
        <dbReference type="Google" id="ProtNLM"/>
    </source>
</evidence>
<dbReference type="Pfam" id="PF08022">
    <property type="entry name" value="FAD_binding_8"/>
    <property type="match status" value="1"/>
</dbReference>
<dbReference type="SUPFAM" id="SSF52343">
    <property type="entry name" value="Ferredoxin reductase-like, C-terminal NADP-linked domain"/>
    <property type="match status" value="1"/>
</dbReference>
<dbReference type="PANTHER" id="PTHR32361">
    <property type="entry name" value="FERRIC/CUPRIC REDUCTASE TRANSMEMBRANE COMPONENT"/>
    <property type="match status" value="1"/>
</dbReference>
<keyword evidence="7" id="KW-1185">Reference proteome</keyword>
<reference evidence="6" key="1">
    <citation type="journal article" date="2020" name="Stud. Mycol.">
        <title>101 Dothideomycetes genomes: a test case for predicting lifestyles and emergence of pathogens.</title>
        <authorList>
            <person name="Haridas S."/>
            <person name="Albert R."/>
            <person name="Binder M."/>
            <person name="Bloem J."/>
            <person name="Labutti K."/>
            <person name="Salamov A."/>
            <person name="Andreopoulos B."/>
            <person name="Baker S."/>
            <person name="Barry K."/>
            <person name="Bills G."/>
            <person name="Bluhm B."/>
            <person name="Cannon C."/>
            <person name="Castanera R."/>
            <person name="Culley D."/>
            <person name="Daum C."/>
            <person name="Ezra D."/>
            <person name="Gonzalez J."/>
            <person name="Henrissat B."/>
            <person name="Kuo A."/>
            <person name="Liang C."/>
            <person name="Lipzen A."/>
            <person name="Lutzoni F."/>
            <person name="Magnuson J."/>
            <person name="Mondo S."/>
            <person name="Nolan M."/>
            <person name="Ohm R."/>
            <person name="Pangilinan J."/>
            <person name="Park H.-J."/>
            <person name="Ramirez L."/>
            <person name="Alfaro M."/>
            <person name="Sun H."/>
            <person name="Tritt A."/>
            <person name="Yoshinaga Y."/>
            <person name="Zwiers L.-H."/>
            <person name="Turgeon B."/>
            <person name="Goodwin S."/>
            <person name="Spatafora J."/>
            <person name="Crous P."/>
            <person name="Grigoriev I."/>
        </authorList>
    </citation>
    <scope>NUCLEOTIDE SEQUENCE</scope>
    <source>
        <strain evidence="6">CBS 207.26</strain>
    </source>
</reference>